<feature type="region of interest" description="Disordered" evidence="2">
    <location>
        <begin position="146"/>
        <end position="167"/>
    </location>
</feature>
<dbReference type="Proteomes" id="UP001050691">
    <property type="component" value="Unassembled WGS sequence"/>
</dbReference>
<dbReference type="AlphaFoldDB" id="A0AAV5A0I8"/>
<dbReference type="EMBL" id="BPWL01000002">
    <property type="protein sequence ID" value="GJJ06927.1"/>
    <property type="molecule type" value="Genomic_DNA"/>
</dbReference>
<feature type="coiled-coil region" evidence="1">
    <location>
        <begin position="51"/>
        <end position="78"/>
    </location>
</feature>
<evidence type="ECO:0000256" key="2">
    <source>
        <dbReference type="SAM" id="MobiDB-lite"/>
    </source>
</evidence>
<organism evidence="3 4">
    <name type="scientific">Clathrus columnatus</name>
    <dbReference type="NCBI Taxonomy" id="1419009"/>
    <lineage>
        <taxon>Eukaryota</taxon>
        <taxon>Fungi</taxon>
        <taxon>Dikarya</taxon>
        <taxon>Basidiomycota</taxon>
        <taxon>Agaricomycotina</taxon>
        <taxon>Agaricomycetes</taxon>
        <taxon>Phallomycetidae</taxon>
        <taxon>Phallales</taxon>
        <taxon>Clathraceae</taxon>
        <taxon>Clathrus</taxon>
    </lineage>
</organism>
<comment type="caution">
    <text evidence="3">The sequence shown here is derived from an EMBL/GenBank/DDBJ whole genome shotgun (WGS) entry which is preliminary data.</text>
</comment>
<accession>A0AAV5A0I8</accession>
<evidence type="ECO:0000313" key="3">
    <source>
        <dbReference type="EMBL" id="GJJ06927.1"/>
    </source>
</evidence>
<reference evidence="3" key="1">
    <citation type="submission" date="2021-10" db="EMBL/GenBank/DDBJ databases">
        <title>De novo Genome Assembly of Clathrus columnatus (Basidiomycota, Fungi) Using Illumina and Nanopore Sequence Data.</title>
        <authorList>
            <person name="Ogiso-Tanaka E."/>
            <person name="Itagaki H."/>
            <person name="Hosoya T."/>
            <person name="Hosaka K."/>
        </authorList>
    </citation>
    <scope>NUCLEOTIDE SEQUENCE</scope>
    <source>
        <strain evidence="3">MO-923</strain>
    </source>
</reference>
<keyword evidence="4" id="KW-1185">Reference proteome</keyword>
<name>A0AAV5A0I8_9AGAM</name>
<evidence type="ECO:0000256" key="1">
    <source>
        <dbReference type="SAM" id="Coils"/>
    </source>
</evidence>
<feature type="region of interest" description="Disordered" evidence="2">
    <location>
        <begin position="102"/>
        <end position="121"/>
    </location>
</feature>
<sequence length="343" mass="38578">MPKTQEEHILWAQKNHCVFVEVEEELANIIVKAVNEDDDDDDIEKYQKKYNMKVNNRRAELLKKKEEAEKRKKEEDMAKMWELFLNPAAEMDKVLVLATQPAAPSSPIPIPTTSVSKPKPKPKLVLKKTTTITTRPIITHRMPALSHTPVSPKMTAAPTPKPSSSRKRTINLVEEDELEDDIEIVPLKKAKFVPPVPKSPIFSMGDIIKDGCVSCTNNKGKVCHHQDPQNVCCYECQQSRTVCSLVPEMRALLERKERAIVSKKTKKAVAGPSITIPSLDPIVSLLEDKLDVLIEVVHGQQDTQDWLLAKVNLMLTDLRVVADYCRIHNQITPLGPIPDAVKV</sequence>
<protein>
    <submittedName>
        <fullName evidence="3">Uncharacterized protein</fullName>
    </submittedName>
</protein>
<evidence type="ECO:0000313" key="4">
    <source>
        <dbReference type="Proteomes" id="UP001050691"/>
    </source>
</evidence>
<gene>
    <name evidence="3" type="ORF">Clacol_001123</name>
</gene>
<proteinExistence type="predicted"/>
<keyword evidence="1" id="KW-0175">Coiled coil</keyword>